<keyword evidence="6" id="KW-1185">Reference proteome</keyword>
<evidence type="ECO:0000313" key="5">
    <source>
        <dbReference type="Ensembl" id="ENSXCOP00000018097.1"/>
    </source>
</evidence>
<dbReference type="Gene3D" id="4.10.110.10">
    <property type="entry name" value="Spasmolytic Protein, domain 1"/>
    <property type="match status" value="1"/>
</dbReference>
<protein>
    <recommendedName>
        <fullName evidence="4">P-type domain-containing protein</fullName>
    </recommendedName>
</protein>
<keyword evidence="3" id="KW-0732">Signal</keyword>
<dbReference type="AlphaFoldDB" id="A0A3B5M3Q7"/>
<dbReference type="GeneTree" id="ENSGT00940000178235"/>
<evidence type="ECO:0000313" key="6">
    <source>
        <dbReference type="Proteomes" id="UP000261380"/>
    </source>
</evidence>
<evidence type="ECO:0000256" key="1">
    <source>
        <dbReference type="ARBA" id="ARBA00023157"/>
    </source>
</evidence>
<dbReference type="InterPro" id="IPR044913">
    <property type="entry name" value="P_trefoil_dom_sf"/>
</dbReference>
<evidence type="ECO:0000256" key="2">
    <source>
        <dbReference type="PROSITE-ProRule" id="PRU00779"/>
    </source>
</evidence>
<feature type="signal peptide" evidence="3">
    <location>
        <begin position="1"/>
        <end position="22"/>
    </location>
</feature>
<feature type="disulfide bond" evidence="2">
    <location>
        <begin position="50"/>
        <end position="65"/>
    </location>
</feature>
<evidence type="ECO:0000256" key="3">
    <source>
        <dbReference type="SAM" id="SignalP"/>
    </source>
</evidence>
<accession>A0A3B5M3Q7</accession>
<comment type="caution">
    <text evidence="2">Lacks conserved residue(s) required for the propagation of feature annotation.</text>
</comment>
<organism evidence="5 6">
    <name type="scientific">Xiphophorus couchianus</name>
    <name type="common">Monterrey platyfish</name>
    <dbReference type="NCBI Taxonomy" id="32473"/>
    <lineage>
        <taxon>Eukaryota</taxon>
        <taxon>Metazoa</taxon>
        <taxon>Chordata</taxon>
        <taxon>Craniata</taxon>
        <taxon>Vertebrata</taxon>
        <taxon>Euteleostomi</taxon>
        <taxon>Actinopterygii</taxon>
        <taxon>Neopterygii</taxon>
        <taxon>Teleostei</taxon>
        <taxon>Neoteleostei</taxon>
        <taxon>Acanthomorphata</taxon>
        <taxon>Ovalentaria</taxon>
        <taxon>Atherinomorphae</taxon>
        <taxon>Cyprinodontiformes</taxon>
        <taxon>Poeciliidae</taxon>
        <taxon>Poeciliinae</taxon>
        <taxon>Xiphophorus</taxon>
    </lineage>
</organism>
<dbReference type="InterPro" id="IPR017957">
    <property type="entry name" value="P_trefoil_CS"/>
</dbReference>
<dbReference type="Pfam" id="PF00088">
    <property type="entry name" value="Trefoil"/>
    <property type="match status" value="1"/>
</dbReference>
<name>A0A3B5M3Q7_9TELE</name>
<evidence type="ECO:0000259" key="4">
    <source>
        <dbReference type="PROSITE" id="PS51448"/>
    </source>
</evidence>
<dbReference type="InterPro" id="IPR000519">
    <property type="entry name" value="P_trefoil_dom"/>
</dbReference>
<reference evidence="5" key="1">
    <citation type="submission" date="2025-08" db="UniProtKB">
        <authorList>
            <consortium name="Ensembl"/>
        </authorList>
    </citation>
    <scope>IDENTIFICATION</scope>
</reference>
<dbReference type="Ensembl" id="ENSXCOT00000018328.1">
    <property type="protein sequence ID" value="ENSXCOP00000018097.1"/>
    <property type="gene ID" value="ENSXCOG00000013645.1"/>
</dbReference>
<proteinExistence type="predicted"/>
<sequence>YFLTLLYILLLLHRLTPPIVLGILPANLLSKLLFTFSCLHICHHEYRLPCGSSSISETQCLSMGCCFNKHPPACYYPMDEPSCNVG</sequence>
<dbReference type="CDD" id="cd00111">
    <property type="entry name" value="Trefoil"/>
    <property type="match status" value="1"/>
</dbReference>
<dbReference type="PROSITE" id="PS00025">
    <property type="entry name" value="P_TREFOIL_1"/>
    <property type="match status" value="1"/>
</dbReference>
<dbReference type="SMART" id="SM00018">
    <property type="entry name" value="PD"/>
    <property type="match status" value="1"/>
</dbReference>
<reference evidence="5" key="2">
    <citation type="submission" date="2025-09" db="UniProtKB">
        <authorList>
            <consortium name="Ensembl"/>
        </authorList>
    </citation>
    <scope>IDENTIFICATION</scope>
</reference>
<feature type="domain" description="P-type" evidence="4">
    <location>
        <begin position="36"/>
        <end position="78"/>
    </location>
</feature>
<dbReference type="PROSITE" id="PS51448">
    <property type="entry name" value="P_TREFOIL_2"/>
    <property type="match status" value="1"/>
</dbReference>
<feature type="chain" id="PRO_5017469237" description="P-type domain-containing protein" evidence="3">
    <location>
        <begin position="23"/>
        <end position="86"/>
    </location>
</feature>
<dbReference type="SUPFAM" id="SSF57492">
    <property type="entry name" value="Trefoil"/>
    <property type="match status" value="1"/>
</dbReference>
<dbReference type="Proteomes" id="UP000261380">
    <property type="component" value="Unplaced"/>
</dbReference>
<keyword evidence="1 2" id="KW-1015">Disulfide bond</keyword>